<evidence type="ECO:0000313" key="3">
    <source>
        <dbReference type="Proteomes" id="UP001320766"/>
    </source>
</evidence>
<organism evidence="2 3">
    <name type="scientific">Nonomuraea roseoviolacea subsp. carminata</name>
    <dbReference type="NCBI Taxonomy" id="160689"/>
    <lineage>
        <taxon>Bacteria</taxon>
        <taxon>Bacillati</taxon>
        <taxon>Actinomycetota</taxon>
        <taxon>Actinomycetes</taxon>
        <taxon>Streptosporangiales</taxon>
        <taxon>Streptosporangiaceae</taxon>
        <taxon>Nonomuraea</taxon>
    </lineage>
</organism>
<evidence type="ECO:0000313" key="2">
    <source>
        <dbReference type="EMBL" id="MCP2344251.1"/>
    </source>
</evidence>
<reference evidence="2 3" key="1">
    <citation type="submission" date="2022-06" db="EMBL/GenBank/DDBJ databases">
        <title>Sequencing the genomes of 1000 actinobacteria strains.</title>
        <authorList>
            <person name="Klenk H.-P."/>
        </authorList>
    </citation>
    <scope>NUCLEOTIDE SEQUENCE [LARGE SCALE GENOMIC DNA]</scope>
    <source>
        <strain evidence="2 3">DSM 44170</strain>
    </source>
</reference>
<name>A0ABT1JR94_9ACTN</name>
<evidence type="ECO:0000256" key="1">
    <source>
        <dbReference type="SAM" id="MobiDB-lite"/>
    </source>
</evidence>
<keyword evidence="3" id="KW-1185">Reference proteome</keyword>
<gene>
    <name evidence="2" type="ORF">HD595_000373</name>
</gene>
<sequence length="70" mass="7332">MLTPEGPMVVDRADASEGSPALDWGMSALILAEAAVSRRADASLRSLGLPTRTGRASVSRGRARVRPASR</sequence>
<accession>A0ABT1JR94</accession>
<protein>
    <submittedName>
        <fullName evidence="2">Uncharacterized protein</fullName>
    </submittedName>
</protein>
<feature type="compositionally biased region" description="Basic residues" evidence="1">
    <location>
        <begin position="61"/>
        <end position="70"/>
    </location>
</feature>
<feature type="region of interest" description="Disordered" evidence="1">
    <location>
        <begin position="51"/>
        <end position="70"/>
    </location>
</feature>
<comment type="caution">
    <text evidence="2">The sequence shown here is derived from an EMBL/GenBank/DDBJ whole genome shotgun (WGS) entry which is preliminary data.</text>
</comment>
<dbReference type="Proteomes" id="UP001320766">
    <property type="component" value="Unassembled WGS sequence"/>
</dbReference>
<feature type="compositionally biased region" description="Low complexity" evidence="1">
    <location>
        <begin position="51"/>
        <end position="60"/>
    </location>
</feature>
<dbReference type="EMBL" id="JAMZEC010000001">
    <property type="protein sequence ID" value="MCP2344251.1"/>
    <property type="molecule type" value="Genomic_DNA"/>
</dbReference>
<proteinExistence type="predicted"/>